<proteinExistence type="predicted"/>
<dbReference type="RefSeq" id="WP_007079104.1">
    <property type="nucleotide sequence ID" value="NZ_CM001024.1"/>
</dbReference>
<comment type="caution">
    <text evidence="7">The sequence shown here is derived from an EMBL/GenBank/DDBJ whole genome shotgun (WGS) entry which is preliminary data.</text>
</comment>
<dbReference type="GO" id="GO:0016651">
    <property type="term" value="F:oxidoreductase activity, acting on NAD(P)H"/>
    <property type="evidence" value="ECO:0007669"/>
    <property type="project" value="TreeGrafter"/>
</dbReference>
<dbReference type="InterPro" id="IPR023753">
    <property type="entry name" value="FAD/NAD-binding_dom"/>
</dbReference>
<dbReference type="Gene3D" id="3.50.50.60">
    <property type="entry name" value="FAD/NAD(P)-binding domain"/>
    <property type="match status" value="2"/>
</dbReference>
<evidence type="ECO:0000259" key="6">
    <source>
        <dbReference type="Pfam" id="PF14759"/>
    </source>
</evidence>
<gene>
    <name evidence="7" type="ORF">HMPREF0063_10222</name>
</gene>
<organism evidence="7 8">
    <name type="scientific">Aeromicrobium marinum DSM 15272</name>
    <dbReference type="NCBI Taxonomy" id="585531"/>
    <lineage>
        <taxon>Bacteria</taxon>
        <taxon>Bacillati</taxon>
        <taxon>Actinomycetota</taxon>
        <taxon>Actinomycetes</taxon>
        <taxon>Propionibacteriales</taxon>
        <taxon>Nocardioidaceae</taxon>
        <taxon>Aeromicrobium</taxon>
    </lineage>
</organism>
<keyword evidence="8" id="KW-1185">Reference proteome</keyword>
<keyword evidence="2" id="KW-0285">Flavoprotein</keyword>
<dbReference type="Pfam" id="PF07992">
    <property type="entry name" value="Pyr_redox_2"/>
    <property type="match status" value="1"/>
</dbReference>
<keyword evidence="4" id="KW-0560">Oxidoreductase</keyword>
<evidence type="ECO:0000313" key="7">
    <source>
        <dbReference type="EMBL" id="EFQ84370.1"/>
    </source>
</evidence>
<dbReference type="SUPFAM" id="SSF55424">
    <property type="entry name" value="FAD/NAD-linked reductases, dimerisation (C-terminal) domain"/>
    <property type="match status" value="1"/>
</dbReference>
<sequence>MTDFDDDRHLVVVGGGLAGLRAIEAARGTGWRGSLTLVGAEDNPPYDRPPLSKSFLAEGPLNQVTPFRSAVQLREELQADVVLGTRVEGVDTAGRSVQLSDGRRLSYDSLLVATGSNARKVAGQDSVTGVVGLRTDRDAAEVRRHLDEGARVVIVGAGFVGSEVASAALQRGLHVTIIDTESVPLTRSVGRRAGEMCVDLHRAAGVELRTEVGVAGFASRGGRLTGVCLTDGSEIAADLAVVGIGASPSTHWLESSDVALESDGGIVCGEDLATSVPGIWAAGDVAHVPYGVFGGDLLRVEHWTNAAEQGAVAGRNAIRRQGDPEKVSGIPYFWSDWYGHRLQFVGTALSAEEVVIGPGGPGSVILYRRDDCVVGALTIDRGGDIMKLRRRIVGRGSWDEAVEFAQARVEGGVGDKQTLPA</sequence>
<evidence type="ECO:0000256" key="1">
    <source>
        <dbReference type="ARBA" id="ARBA00001974"/>
    </source>
</evidence>
<dbReference type="PANTHER" id="PTHR43557">
    <property type="entry name" value="APOPTOSIS-INDUCING FACTOR 1"/>
    <property type="match status" value="1"/>
</dbReference>
<dbReference type="InterPro" id="IPR036188">
    <property type="entry name" value="FAD/NAD-bd_sf"/>
</dbReference>
<comment type="cofactor">
    <cofactor evidence="1">
        <name>FAD</name>
        <dbReference type="ChEBI" id="CHEBI:57692"/>
    </cofactor>
</comment>
<dbReference type="eggNOG" id="COG0446">
    <property type="taxonomic scope" value="Bacteria"/>
</dbReference>
<dbReference type="AlphaFoldDB" id="E2S865"/>
<dbReference type="InterPro" id="IPR016156">
    <property type="entry name" value="FAD/NAD-linked_Rdtase_dimer_sf"/>
</dbReference>
<feature type="domain" description="Reductase C-terminal" evidence="6">
    <location>
        <begin position="332"/>
        <end position="400"/>
    </location>
</feature>
<protein>
    <submittedName>
        <fullName evidence="7">Pyridine nucleotide-disulfide oxidoreductase</fullName>
    </submittedName>
</protein>
<evidence type="ECO:0000256" key="4">
    <source>
        <dbReference type="ARBA" id="ARBA00023002"/>
    </source>
</evidence>
<keyword evidence="3" id="KW-0274">FAD</keyword>
<dbReference type="PRINTS" id="PR00368">
    <property type="entry name" value="FADPNR"/>
</dbReference>
<dbReference type="Gene3D" id="3.30.390.30">
    <property type="match status" value="1"/>
</dbReference>
<evidence type="ECO:0000256" key="2">
    <source>
        <dbReference type="ARBA" id="ARBA00022630"/>
    </source>
</evidence>
<dbReference type="STRING" id="585531.HMPREF0063_10222"/>
<dbReference type="PRINTS" id="PR00411">
    <property type="entry name" value="PNDRDTASEI"/>
</dbReference>
<dbReference type="HOGENOM" id="CLU_003291_4_0_11"/>
<dbReference type="SUPFAM" id="SSF51905">
    <property type="entry name" value="FAD/NAD(P)-binding domain"/>
    <property type="match status" value="1"/>
</dbReference>
<dbReference type="EMBL" id="ACLF03000002">
    <property type="protein sequence ID" value="EFQ84370.1"/>
    <property type="molecule type" value="Genomic_DNA"/>
</dbReference>
<reference evidence="7" key="1">
    <citation type="submission" date="2010-08" db="EMBL/GenBank/DDBJ databases">
        <authorList>
            <person name="Muzny D."/>
            <person name="Qin X."/>
            <person name="Buhay C."/>
            <person name="Dugan-Rocha S."/>
            <person name="Ding Y."/>
            <person name="Chen G."/>
            <person name="Hawes A."/>
            <person name="Holder M."/>
            <person name="Jhangiani S."/>
            <person name="Johnson A."/>
            <person name="Khan Z."/>
            <person name="Li Z."/>
            <person name="Liu W."/>
            <person name="Liu X."/>
            <person name="Perez L."/>
            <person name="Shen H."/>
            <person name="Wang Q."/>
            <person name="Watt J."/>
            <person name="Xi L."/>
            <person name="Xin Y."/>
            <person name="Zhou J."/>
            <person name="Deng J."/>
            <person name="Jiang H."/>
            <person name="Liu Y."/>
            <person name="Qu J."/>
            <person name="Song X.-Z."/>
            <person name="Zhang L."/>
            <person name="Villasana D."/>
            <person name="Johnson A."/>
            <person name="Liu J."/>
            <person name="Liyanage D."/>
            <person name="Lorensuhewa L."/>
            <person name="Robinson T."/>
            <person name="Song A."/>
            <person name="Song B.-B."/>
            <person name="Dinh H."/>
            <person name="Thornton R."/>
            <person name="Coyle M."/>
            <person name="Francisco L."/>
            <person name="Jackson L."/>
            <person name="Javaid M."/>
            <person name="Korchina V."/>
            <person name="Kovar C."/>
            <person name="Mata R."/>
            <person name="Mathew T."/>
            <person name="Ngo R."/>
            <person name="Nguyen L."/>
            <person name="Nguyen N."/>
            <person name="Okwuonu G."/>
            <person name="Ongeri F."/>
            <person name="Pham C."/>
            <person name="Simmons D."/>
            <person name="Wilczek-Boney K."/>
            <person name="Hale W."/>
            <person name="Jakkamsetti A."/>
            <person name="Pham P."/>
            <person name="Ruth R."/>
            <person name="San Lucas F."/>
            <person name="Warren J."/>
            <person name="Zhang J."/>
            <person name="Zhao Z."/>
            <person name="Zhou C."/>
            <person name="Zhu D."/>
            <person name="Lee S."/>
            <person name="Bess C."/>
            <person name="Blankenburg K."/>
            <person name="Forbes L."/>
            <person name="Fu Q."/>
            <person name="Gubbala S."/>
            <person name="Hirani K."/>
            <person name="Jayaseelan J.C."/>
            <person name="Lara F."/>
            <person name="Munidasa M."/>
            <person name="Palculict T."/>
            <person name="Patil S."/>
            <person name="Pu L.-L."/>
            <person name="Saada N."/>
            <person name="Tang L."/>
            <person name="Weissenberger G."/>
            <person name="Zhu Y."/>
            <person name="Hemphill L."/>
            <person name="Shang Y."/>
            <person name="Youmans B."/>
            <person name="Ayvaz T."/>
            <person name="Ross M."/>
            <person name="Santibanez J."/>
            <person name="Aqrawi P."/>
            <person name="Gross S."/>
            <person name="Joshi V."/>
            <person name="Fowler G."/>
            <person name="Nazareth L."/>
            <person name="Reid J."/>
            <person name="Worley K."/>
            <person name="Petrosino J."/>
            <person name="Highlander S."/>
            <person name="Gibbs R."/>
        </authorList>
    </citation>
    <scope>NUCLEOTIDE SEQUENCE [LARGE SCALE GENOMIC DNA]</scope>
    <source>
        <strain evidence="7">DSM 15272</strain>
    </source>
</reference>
<dbReference type="InterPro" id="IPR028202">
    <property type="entry name" value="Reductase_C"/>
</dbReference>
<evidence type="ECO:0000313" key="8">
    <source>
        <dbReference type="Proteomes" id="UP000003111"/>
    </source>
</evidence>
<dbReference type="GO" id="GO:0005737">
    <property type="term" value="C:cytoplasm"/>
    <property type="evidence" value="ECO:0007669"/>
    <property type="project" value="TreeGrafter"/>
</dbReference>
<dbReference type="Proteomes" id="UP000003111">
    <property type="component" value="Unassembled WGS sequence"/>
</dbReference>
<evidence type="ECO:0000259" key="5">
    <source>
        <dbReference type="Pfam" id="PF07992"/>
    </source>
</evidence>
<dbReference type="OrthoDB" id="3568330at2"/>
<evidence type="ECO:0000256" key="3">
    <source>
        <dbReference type="ARBA" id="ARBA00022827"/>
    </source>
</evidence>
<dbReference type="PANTHER" id="PTHR43557:SF2">
    <property type="entry name" value="RIESKE DOMAIN-CONTAINING PROTEIN-RELATED"/>
    <property type="match status" value="1"/>
</dbReference>
<dbReference type="InterPro" id="IPR050446">
    <property type="entry name" value="FAD-oxidoreductase/Apoptosis"/>
</dbReference>
<feature type="domain" description="FAD/NAD(P)-binding" evidence="5">
    <location>
        <begin position="9"/>
        <end position="310"/>
    </location>
</feature>
<accession>E2S865</accession>
<name>E2S865_9ACTN</name>
<dbReference type="Pfam" id="PF14759">
    <property type="entry name" value="Reductase_C"/>
    <property type="match status" value="1"/>
</dbReference>